<dbReference type="GO" id="GO:0055085">
    <property type="term" value="P:transmembrane transport"/>
    <property type="evidence" value="ECO:0007669"/>
    <property type="project" value="InterPro"/>
</dbReference>
<dbReference type="RefSeq" id="WP_064121537.1">
    <property type="nucleotide sequence ID" value="NZ_CP015243.1"/>
</dbReference>
<evidence type="ECO:0000256" key="1">
    <source>
        <dbReference type="ARBA" id="ARBA00022729"/>
    </source>
</evidence>
<evidence type="ECO:0000256" key="2">
    <source>
        <dbReference type="PIRSR" id="PIRSR039026-1"/>
    </source>
</evidence>
<dbReference type="InterPro" id="IPR018389">
    <property type="entry name" value="DctP_fam"/>
</dbReference>
<sequence>MSLNRRNFLAKSAIAAGTGAGLILGAPAVVRADSNRTFNWRMTNAYAPGSPFYVQGPGSPTDFCQRVASMSGGRLRIQHFAAGELIPALEGFDAVSSGLVEMNAANAFFWSGRVPAAQYFTAVPFGMNTQGMNAWIYNGGGLALWEELYEPFGLVPMPIGNTGTQMTGWFRQPLESVDDLNGLQMRIPGLAGRVYSELGVSVRLLPGGEIFPALERGVIDAAEFVGPYQDRRMGLHNAAKNYYTTGWHEPTNVTELIINKGAWDSLPEDLQAIVRNAAQACNNESLAWSDAVNADALEDLVTNEGVIARPLPPEIIARLYEVTNDTLASMAAADPATQRIHEHFMAFRSKYASWAAVGERGFMNLGDGRA</sequence>
<gene>
    <name evidence="4" type="ORF">A5892_02980</name>
</gene>
<dbReference type="STRING" id="376489.A5892_02980"/>
<dbReference type="InterPro" id="IPR026289">
    <property type="entry name" value="SBP_TakP-like"/>
</dbReference>
<dbReference type="CDD" id="cd13604">
    <property type="entry name" value="PBP2_TRAP_ketoacid_lactate_like"/>
    <property type="match status" value="1"/>
</dbReference>
<feature type="binding site" evidence="2">
    <location>
        <position position="165"/>
    </location>
    <ligand>
        <name>substrate</name>
    </ligand>
</feature>
<reference evidence="4 5" key="1">
    <citation type="submission" date="2016-04" db="EMBL/GenBank/DDBJ databases">
        <title>Complete Genome Sequence of Halotalea alkalilenta IHB B 13600.</title>
        <authorList>
            <person name="Swarnkar M.K."/>
            <person name="Sharma A."/>
            <person name="Kaushal K."/>
            <person name="Soni R."/>
            <person name="Rana S."/>
            <person name="Singh A.K."/>
            <person name="Gulati A."/>
        </authorList>
    </citation>
    <scope>NUCLEOTIDE SEQUENCE [LARGE SCALE GENOMIC DNA]</scope>
    <source>
        <strain evidence="4 5">IHB B 13600</strain>
    </source>
</reference>
<dbReference type="Gene3D" id="3.40.190.170">
    <property type="entry name" value="Bacterial extracellular solute-binding protein, family 7"/>
    <property type="match status" value="1"/>
</dbReference>
<dbReference type="PANTHER" id="PTHR33376:SF5">
    <property type="entry name" value="EXTRACYTOPLASMIC SOLUTE RECEPTOR PROTEIN"/>
    <property type="match status" value="1"/>
</dbReference>
<dbReference type="AlphaFoldDB" id="A0A172YBE0"/>
<dbReference type="Proteomes" id="UP000077875">
    <property type="component" value="Chromosome"/>
</dbReference>
<dbReference type="InterPro" id="IPR019546">
    <property type="entry name" value="TAT_signal_bac_arc"/>
</dbReference>
<evidence type="ECO:0000256" key="3">
    <source>
        <dbReference type="PIRSR" id="PIRSR039026-2"/>
    </source>
</evidence>
<dbReference type="GO" id="GO:0031317">
    <property type="term" value="C:tripartite ATP-independent periplasmic transporter complex"/>
    <property type="evidence" value="ECO:0007669"/>
    <property type="project" value="InterPro"/>
</dbReference>
<dbReference type="PANTHER" id="PTHR33376">
    <property type="match status" value="1"/>
</dbReference>
<dbReference type="InterPro" id="IPR006311">
    <property type="entry name" value="TAT_signal"/>
</dbReference>
<name>A0A172YBE0_9GAMM</name>
<feature type="binding site" evidence="2">
    <location>
        <position position="186"/>
    </location>
    <ligand>
        <name>substrate</name>
    </ligand>
</feature>
<feature type="binding site" evidence="3">
    <location>
        <position position="249"/>
    </location>
    <ligand>
        <name>substrate</name>
    </ligand>
</feature>
<dbReference type="PIRSF" id="PIRSF039026">
    <property type="entry name" value="SiaP"/>
    <property type="match status" value="1"/>
</dbReference>
<dbReference type="NCBIfam" id="NF037995">
    <property type="entry name" value="TRAP_S1"/>
    <property type="match status" value="1"/>
</dbReference>
<dbReference type="EMBL" id="CP015243">
    <property type="protein sequence ID" value="ANF56559.1"/>
    <property type="molecule type" value="Genomic_DNA"/>
</dbReference>
<dbReference type="PROSITE" id="PS51318">
    <property type="entry name" value="TAT"/>
    <property type="match status" value="1"/>
</dbReference>
<evidence type="ECO:0000313" key="5">
    <source>
        <dbReference type="Proteomes" id="UP000077875"/>
    </source>
</evidence>
<dbReference type="Pfam" id="PF03480">
    <property type="entry name" value="DctP"/>
    <property type="match status" value="1"/>
</dbReference>
<dbReference type="KEGG" id="haa:A5892_02980"/>
<dbReference type="GO" id="GO:0046872">
    <property type="term" value="F:metal ion binding"/>
    <property type="evidence" value="ECO:0007669"/>
    <property type="project" value="UniProtKB-KW"/>
</dbReference>
<evidence type="ECO:0000313" key="4">
    <source>
        <dbReference type="EMBL" id="ANF56559.1"/>
    </source>
</evidence>
<accession>A0A172YBE0</accession>
<organism evidence="4 5">
    <name type="scientific">Halotalea alkalilenta</name>
    <dbReference type="NCBI Taxonomy" id="376489"/>
    <lineage>
        <taxon>Bacteria</taxon>
        <taxon>Pseudomonadati</taxon>
        <taxon>Pseudomonadota</taxon>
        <taxon>Gammaproteobacteria</taxon>
        <taxon>Oceanospirillales</taxon>
        <taxon>Halomonadaceae</taxon>
        <taxon>Halotalea</taxon>
    </lineage>
</organism>
<dbReference type="Gene3D" id="3.40.190.10">
    <property type="entry name" value="Periplasmic binding protein-like II"/>
    <property type="match status" value="1"/>
</dbReference>
<protein>
    <submittedName>
        <fullName evidence="4">ABC transporter substrate-binding protein</fullName>
    </submittedName>
</protein>
<proteinExistence type="predicted"/>
<feature type="binding site" evidence="3">
    <location>
        <position position="224"/>
    </location>
    <ligand>
        <name>Na(+)</name>
        <dbReference type="ChEBI" id="CHEBI:29101"/>
    </ligand>
</feature>
<dbReference type="NCBIfam" id="TIGR01409">
    <property type="entry name" value="TAT_signal_seq"/>
    <property type="match status" value="1"/>
</dbReference>
<dbReference type="InterPro" id="IPR038404">
    <property type="entry name" value="TRAP_DctP_sf"/>
</dbReference>
<feature type="binding site" evidence="3">
    <location>
        <position position="223"/>
    </location>
    <ligand>
        <name>substrate</name>
    </ligand>
</feature>
<keyword evidence="1" id="KW-0732">Signal</keyword>
<keyword evidence="5" id="KW-1185">Reference proteome</keyword>
<keyword evidence="3" id="KW-0479">Metal-binding</keyword>